<sequence length="29" mass="3612">MTESIVTGRYFRPRSKEEYIHPYVYRYGI</sequence>
<reference evidence="1" key="1">
    <citation type="journal article" date="2021" name="Proc. Natl. Acad. Sci. U.S.A.">
        <title>A Catalog of Tens of Thousands of Viruses from Human Metagenomes Reveals Hidden Associations with Chronic Diseases.</title>
        <authorList>
            <person name="Tisza M.J."/>
            <person name="Buck C.B."/>
        </authorList>
    </citation>
    <scope>NUCLEOTIDE SEQUENCE</scope>
    <source>
        <strain evidence="1">CtDmQ3</strain>
    </source>
</reference>
<evidence type="ECO:0000313" key="1">
    <source>
        <dbReference type="EMBL" id="DAD66059.1"/>
    </source>
</evidence>
<dbReference type="EMBL" id="BK014653">
    <property type="protein sequence ID" value="DAD66059.1"/>
    <property type="molecule type" value="Genomic_DNA"/>
</dbReference>
<organism evidence="1">
    <name type="scientific">Siphoviridae sp. ctDmQ3</name>
    <dbReference type="NCBI Taxonomy" id="2823570"/>
    <lineage>
        <taxon>Viruses</taxon>
        <taxon>Duplodnaviria</taxon>
        <taxon>Heunggongvirae</taxon>
        <taxon>Uroviricota</taxon>
        <taxon>Caudoviricetes</taxon>
    </lineage>
</organism>
<accession>A0A8S5L801</accession>
<proteinExistence type="predicted"/>
<protein>
    <submittedName>
        <fullName evidence="1">Uncharacterized protein</fullName>
    </submittedName>
</protein>
<name>A0A8S5L801_9CAUD</name>